<dbReference type="Proteomes" id="UP000528286">
    <property type="component" value="Unassembled WGS sequence"/>
</dbReference>
<protein>
    <submittedName>
        <fullName evidence="1">Uncharacterized protein</fullName>
    </submittedName>
</protein>
<comment type="caution">
    <text evidence="1">The sequence shown here is derived from an EMBL/GenBank/DDBJ whole genome shotgun (WGS) entry which is preliminary data.</text>
</comment>
<proteinExistence type="predicted"/>
<dbReference type="RefSeq" id="WP_183367572.1">
    <property type="nucleotide sequence ID" value="NZ_JACIEZ010000008.1"/>
</dbReference>
<reference evidence="1 2" key="1">
    <citation type="submission" date="2020-08" db="EMBL/GenBank/DDBJ databases">
        <title>Genomic Encyclopedia of Type Strains, Phase IV (KMG-IV): sequencing the most valuable type-strain genomes for metagenomic binning, comparative biology and taxonomic classification.</title>
        <authorList>
            <person name="Goeker M."/>
        </authorList>
    </citation>
    <scope>NUCLEOTIDE SEQUENCE [LARGE SCALE GENOMIC DNA]</scope>
    <source>
        <strain evidence="1 2">DSM 29853</strain>
    </source>
</reference>
<name>A0A7W6J7K2_9HYPH</name>
<evidence type="ECO:0000313" key="1">
    <source>
        <dbReference type="EMBL" id="MBB4066281.1"/>
    </source>
</evidence>
<dbReference type="EMBL" id="JACIEZ010000008">
    <property type="protein sequence ID" value="MBB4066281.1"/>
    <property type="molecule type" value="Genomic_DNA"/>
</dbReference>
<accession>A0A7W6J7K2</accession>
<sequence length="148" mass="16394">MRVIGYTEDANIWAEIEGREMTVPDDPANRHRQMIAEWEAAGNTIPAFVPPPLPVPEEISDRQFFHALAKAGLITEAEALAAVKTGDMPEAINDFVNTLPEDDRFDARMLLEGATIFRRSHPLTAAFGALYGMEPSDIDDLWRDAASL</sequence>
<dbReference type="AlphaFoldDB" id="A0A7W6J7K2"/>
<keyword evidence="2" id="KW-1185">Reference proteome</keyword>
<gene>
    <name evidence="1" type="ORF">GGR23_003496</name>
</gene>
<evidence type="ECO:0000313" key="2">
    <source>
        <dbReference type="Proteomes" id="UP000528286"/>
    </source>
</evidence>
<organism evidence="1 2">
    <name type="scientific">Gellertiella hungarica</name>
    <dbReference type="NCBI Taxonomy" id="1572859"/>
    <lineage>
        <taxon>Bacteria</taxon>
        <taxon>Pseudomonadati</taxon>
        <taxon>Pseudomonadota</taxon>
        <taxon>Alphaproteobacteria</taxon>
        <taxon>Hyphomicrobiales</taxon>
        <taxon>Rhizobiaceae</taxon>
        <taxon>Gellertiella</taxon>
    </lineage>
</organism>